<dbReference type="GO" id="GO:0008270">
    <property type="term" value="F:zinc ion binding"/>
    <property type="evidence" value="ECO:0007669"/>
    <property type="project" value="TreeGrafter"/>
</dbReference>
<dbReference type="EMBL" id="MT631239">
    <property type="protein sequence ID" value="QNO47071.1"/>
    <property type="molecule type" value="Genomic_DNA"/>
</dbReference>
<dbReference type="PANTHER" id="PTHR11458">
    <property type="entry name" value="DELTA-AMINOLEVULINIC ACID DEHYDRATASE"/>
    <property type="match status" value="1"/>
</dbReference>
<comment type="subunit">
    <text evidence="13">Homooctamer.</text>
</comment>
<evidence type="ECO:0000256" key="11">
    <source>
        <dbReference type="PIRSR" id="PIRSR001415-3"/>
    </source>
</evidence>
<dbReference type="PIRSF" id="PIRSF001415">
    <property type="entry name" value="Porphbilin_synth"/>
    <property type="match status" value="1"/>
</dbReference>
<keyword evidence="12" id="KW-0460">Magnesium</keyword>
<evidence type="ECO:0000256" key="6">
    <source>
        <dbReference type="ARBA" id="ARBA00023239"/>
    </source>
</evidence>
<dbReference type="PRINTS" id="PR00144">
    <property type="entry name" value="DALDHYDRTASE"/>
</dbReference>
<feature type="binding site" evidence="10">
    <location>
        <position position="239"/>
    </location>
    <ligand>
        <name>5-aminolevulinate</name>
        <dbReference type="ChEBI" id="CHEBI:356416"/>
        <label>1</label>
    </ligand>
</feature>
<dbReference type="InterPro" id="IPR001731">
    <property type="entry name" value="ALAD"/>
</dbReference>
<feature type="binding site" evidence="11">
    <location>
        <position position="142"/>
    </location>
    <ligand>
        <name>Zn(2+)</name>
        <dbReference type="ChEBI" id="CHEBI:29105"/>
        <note>catalytic</note>
    </ligand>
</feature>
<dbReference type="EC" id="4.2.1.24" evidence="3 13"/>
<dbReference type="InterPro" id="IPR030656">
    <property type="entry name" value="ALAD_AS"/>
</dbReference>
<dbReference type="CDD" id="cd00384">
    <property type="entry name" value="ALAD_PBGS"/>
    <property type="match status" value="1"/>
</dbReference>
<dbReference type="Pfam" id="PF00490">
    <property type="entry name" value="ALAD"/>
    <property type="match status" value="1"/>
</dbReference>
<evidence type="ECO:0000256" key="5">
    <source>
        <dbReference type="ARBA" id="ARBA00023133"/>
    </source>
</evidence>
<proteinExistence type="inferred from homology"/>
<dbReference type="GO" id="GO:0004655">
    <property type="term" value="F:porphobilinogen synthase activity"/>
    <property type="evidence" value="ECO:0007669"/>
    <property type="project" value="UniProtKB-EC"/>
</dbReference>
<feature type="binding site" evidence="11">
    <location>
        <position position="150"/>
    </location>
    <ligand>
        <name>Zn(2+)</name>
        <dbReference type="ChEBI" id="CHEBI:29105"/>
        <note>catalytic</note>
    </ligand>
</feature>
<dbReference type="SMART" id="SM01004">
    <property type="entry name" value="ALAD"/>
    <property type="match status" value="1"/>
</dbReference>
<name>A0A7G9YGD7_9EURY</name>
<evidence type="ECO:0000256" key="8">
    <source>
        <dbReference type="ARBA" id="ARBA00047651"/>
    </source>
</evidence>
<accession>A0A7G9YGD7</accession>
<keyword evidence="7 13" id="KW-0627">Porphyrin biosynthesis</keyword>
<dbReference type="NCBIfam" id="NF006762">
    <property type="entry name" value="PRK09283.1"/>
    <property type="match status" value="1"/>
</dbReference>
<comment type="pathway">
    <text evidence="1">Porphyrin-containing compound metabolism; protoporphyrin-IX biosynthesis; coproporphyrinogen-III from 5-aminolevulinate: step 1/4.</text>
</comment>
<keyword evidence="6 13" id="KW-0456">Lyase</keyword>
<evidence type="ECO:0000256" key="3">
    <source>
        <dbReference type="ARBA" id="ARBA00012053"/>
    </source>
</evidence>
<evidence type="ECO:0000256" key="1">
    <source>
        <dbReference type="ARBA" id="ARBA00004694"/>
    </source>
</evidence>
<gene>
    <name evidence="15" type="ORF">NBCJMJBN_00032</name>
</gene>
<feature type="active site" description="Schiff-base intermediate with substrate" evidence="9">
    <location>
        <position position="217"/>
    </location>
</feature>
<dbReference type="GO" id="GO:0005829">
    <property type="term" value="C:cytosol"/>
    <property type="evidence" value="ECO:0007669"/>
    <property type="project" value="TreeGrafter"/>
</dbReference>
<dbReference type="Gene3D" id="3.20.20.70">
    <property type="entry name" value="Aldolase class I"/>
    <property type="match status" value="1"/>
</dbReference>
<dbReference type="SUPFAM" id="SSF51569">
    <property type="entry name" value="Aldolase"/>
    <property type="match status" value="1"/>
</dbReference>
<comment type="catalytic activity">
    <reaction evidence="8 13">
        <text>2 5-aminolevulinate = porphobilinogen + 2 H2O + H(+)</text>
        <dbReference type="Rhea" id="RHEA:24064"/>
        <dbReference type="ChEBI" id="CHEBI:15377"/>
        <dbReference type="ChEBI" id="CHEBI:15378"/>
        <dbReference type="ChEBI" id="CHEBI:58126"/>
        <dbReference type="ChEBI" id="CHEBI:356416"/>
        <dbReference type="EC" id="4.2.1.24"/>
    </reaction>
</comment>
<keyword evidence="5" id="KW-0350">Heme biosynthesis</keyword>
<reference evidence="15" key="1">
    <citation type="submission" date="2020-06" db="EMBL/GenBank/DDBJ databases">
        <title>Unique genomic features of the anaerobic methanotrophic archaea.</title>
        <authorList>
            <person name="Chadwick G.L."/>
            <person name="Skennerton C.T."/>
            <person name="Laso-Perez R."/>
            <person name="Leu A.O."/>
            <person name="Speth D.R."/>
            <person name="Yu H."/>
            <person name="Morgan-Lang C."/>
            <person name="Hatzenpichler R."/>
            <person name="Goudeau D."/>
            <person name="Malmstrom R."/>
            <person name="Brazelton W.J."/>
            <person name="Woyke T."/>
            <person name="Hallam S.J."/>
            <person name="Tyson G.W."/>
            <person name="Wegener G."/>
            <person name="Boetius A."/>
            <person name="Orphan V."/>
        </authorList>
    </citation>
    <scope>NUCLEOTIDE SEQUENCE</scope>
</reference>
<feature type="binding site" evidence="10">
    <location>
        <position position="335"/>
    </location>
    <ligand>
        <name>5-aminolevulinate</name>
        <dbReference type="ChEBI" id="CHEBI:356416"/>
        <label>2</label>
    </ligand>
</feature>
<evidence type="ECO:0000313" key="15">
    <source>
        <dbReference type="EMBL" id="QNO47071.1"/>
    </source>
</evidence>
<feature type="binding site" evidence="11">
    <location>
        <position position="140"/>
    </location>
    <ligand>
        <name>Zn(2+)</name>
        <dbReference type="ChEBI" id="CHEBI:29105"/>
        <note>catalytic</note>
    </ligand>
</feature>
<dbReference type="GO" id="GO:0006782">
    <property type="term" value="P:protoporphyrinogen IX biosynthetic process"/>
    <property type="evidence" value="ECO:0007669"/>
    <property type="project" value="UniProtKB-UniPathway"/>
</dbReference>
<keyword evidence="11" id="KW-0479">Metal-binding</keyword>
<evidence type="ECO:0000256" key="4">
    <source>
        <dbReference type="ARBA" id="ARBA00020771"/>
    </source>
</evidence>
<dbReference type="FunFam" id="3.20.20.70:FF:000019">
    <property type="entry name" value="Delta-aminolevulinic acid dehydratase"/>
    <property type="match status" value="1"/>
</dbReference>
<dbReference type="PANTHER" id="PTHR11458:SF0">
    <property type="entry name" value="DELTA-AMINOLEVULINIC ACID DEHYDRATASE"/>
    <property type="match status" value="1"/>
</dbReference>
<evidence type="ECO:0000256" key="7">
    <source>
        <dbReference type="ARBA" id="ARBA00023244"/>
    </source>
</evidence>
<evidence type="ECO:0000256" key="2">
    <source>
        <dbReference type="ARBA" id="ARBA00008055"/>
    </source>
</evidence>
<organism evidence="15">
    <name type="scientific">Candidatus Methanogaster sp. ANME-2c ERB4</name>
    <dbReference type="NCBI Taxonomy" id="2759911"/>
    <lineage>
        <taxon>Archaea</taxon>
        <taxon>Methanobacteriati</taxon>
        <taxon>Methanobacteriota</taxon>
        <taxon>Stenosarchaea group</taxon>
        <taxon>Methanomicrobia</taxon>
        <taxon>Methanosarcinales</taxon>
        <taxon>ANME-2 cluster</taxon>
        <taxon>Candidatus Methanogasteraceae</taxon>
        <taxon>Candidatus Methanogaster</taxon>
    </lineage>
</organism>
<evidence type="ECO:0000256" key="10">
    <source>
        <dbReference type="PIRSR" id="PIRSR001415-2"/>
    </source>
</evidence>
<evidence type="ECO:0000256" key="13">
    <source>
        <dbReference type="RuleBase" id="RU000515"/>
    </source>
</evidence>
<feature type="binding site" evidence="10">
    <location>
        <position position="296"/>
    </location>
    <ligand>
        <name>5-aminolevulinate</name>
        <dbReference type="ChEBI" id="CHEBI:356416"/>
        <label>2</label>
    </ligand>
</feature>
<sequence length="350" mass="38125">MVRVGAIPIKELISDAIAVVSTMFPKIRMRRLRQPGIRNLVAETRLSPDDLICPIFVDETIENPVEIGSMPGQYRFPLDTVADEAKEIKDLGIPAIILFGIPEAKDEEAMSAYDDDGVIQQAVRSIRSGTDGLIIVTDVCLCEYTTHGHCGIVDYAKETVLNDPTLPILGKVAVSHARAGADIVAPSGMIDGMVRAIRTALDIDGFEDTPIMSYSAKYHSCFYGPFREAADSGYAFGDRGGYQMDPANSDEALSEVELDIAEGADIVMVKPAMPYLDILYRIKTAYQMPTAAYQVSGEYAMIEAAAAMGWLDRDQAISESLLAIKRAGADMILTYFAKDAARMLREDFGA</sequence>
<evidence type="ECO:0000256" key="12">
    <source>
        <dbReference type="PIRSR" id="PIRSR001415-5"/>
    </source>
</evidence>
<dbReference type="InterPro" id="IPR013785">
    <property type="entry name" value="Aldolase_TIM"/>
</dbReference>
<keyword evidence="11" id="KW-0862">Zinc</keyword>
<feature type="binding site" evidence="12">
    <location>
        <position position="255"/>
    </location>
    <ligand>
        <name>Mg(2+)</name>
        <dbReference type="ChEBI" id="CHEBI:18420"/>
    </ligand>
</feature>
<dbReference type="PROSITE" id="PS00169">
    <property type="entry name" value="D_ALA_DEHYDRATASE"/>
    <property type="match status" value="1"/>
</dbReference>
<protein>
    <recommendedName>
        <fullName evidence="4 13">Delta-aminolevulinic acid dehydratase</fullName>
        <ecNumber evidence="3 13">4.2.1.24</ecNumber>
    </recommendedName>
</protein>
<evidence type="ECO:0000256" key="14">
    <source>
        <dbReference type="RuleBase" id="RU004161"/>
    </source>
</evidence>
<comment type="similarity">
    <text evidence="2 14">Belongs to the ALAD family.</text>
</comment>
<evidence type="ECO:0000256" key="9">
    <source>
        <dbReference type="PIRSR" id="PIRSR001415-1"/>
    </source>
</evidence>
<feature type="active site" description="Schiff-base intermediate with substrate" evidence="9">
    <location>
        <position position="270"/>
    </location>
</feature>
<dbReference type="AlphaFoldDB" id="A0A7G9YGD7"/>
<feature type="binding site" evidence="10">
    <location>
        <position position="227"/>
    </location>
    <ligand>
        <name>5-aminolevulinate</name>
        <dbReference type="ChEBI" id="CHEBI:356416"/>
        <label>1</label>
    </ligand>
</feature>
<dbReference type="UniPathway" id="UPA00251">
    <property type="reaction ID" value="UER00318"/>
</dbReference>